<dbReference type="EMBL" id="ML208347">
    <property type="protein sequence ID" value="TFK68636.1"/>
    <property type="molecule type" value="Genomic_DNA"/>
</dbReference>
<gene>
    <name evidence="1" type="ORF">BDN72DRAFT_948678</name>
</gene>
<proteinExistence type="predicted"/>
<accession>A0ACD3ASU4</accession>
<organism evidence="1 2">
    <name type="scientific">Pluteus cervinus</name>
    <dbReference type="NCBI Taxonomy" id="181527"/>
    <lineage>
        <taxon>Eukaryota</taxon>
        <taxon>Fungi</taxon>
        <taxon>Dikarya</taxon>
        <taxon>Basidiomycota</taxon>
        <taxon>Agaricomycotina</taxon>
        <taxon>Agaricomycetes</taxon>
        <taxon>Agaricomycetidae</taxon>
        <taxon>Agaricales</taxon>
        <taxon>Pluteineae</taxon>
        <taxon>Pluteaceae</taxon>
        <taxon>Pluteus</taxon>
    </lineage>
</organism>
<evidence type="ECO:0000313" key="2">
    <source>
        <dbReference type="Proteomes" id="UP000308600"/>
    </source>
</evidence>
<keyword evidence="2" id="KW-1185">Reference proteome</keyword>
<dbReference type="Proteomes" id="UP000308600">
    <property type="component" value="Unassembled WGS sequence"/>
</dbReference>
<name>A0ACD3ASU4_9AGAR</name>
<reference evidence="1 2" key="1">
    <citation type="journal article" date="2019" name="Nat. Ecol. Evol.">
        <title>Megaphylogeny resolves global patterns of mushroom evolution.</title>
        <authorList>
            <person name="Varga T."/>
            <person name="Krizsan K."/>
            <person name="Foldi C."/>
            <person name="Dima B."/>
            <person name="Sanchez-Garcia M."/>
            <person name="Sanchez-Ramirez S."/>
            <person name="Szollosi G.J."/>
            <person name="Szarkandi J.G."/>
            <person name="Papp V."/>
            <person name="Albert L."/>
            <person name="Andreopoulos W."/>
            <person name="Angelini C."/>
            <person name="Antonin V."/>
            <person name="Barry K.W."/>
            <person name="Bougher N.L."/>
            <person name="Buchanan P."/>
            <person name="Buyck B."/>
            <person name="Bense V."/>
            <person name="Catcheside P."/>
            <person name="Chovatia M."/>
            <person name="Cooper J."/>
            <person name="Damon W."/>
            <person name="Desjardin D."/>
            <person name="Finy P."/>
            <person name="Geml J."/>
            <person name="Haridas S."/>
            <person name="Hughes K."/>
            <person name="Justo A."/>
            <person name="Karasinski D."/>
            <person name="Kautmanova I."/>
            <person name="Kiss B."/>
            <person name="Kocsube S."/>
            <person name="Kotiranta H."/>
            <person name="LaButti K.M."/>
            <person name="Lechner B.E."/>
            <person name="Liimatainen K."/>
            <person name="Lipzen A."/>
            <person name="Lukacs Z."/>
            <person name="Mihaltcheva S."/>
            <person name="Morgado L.N."/>
            <person name="Niskanen T."/>
            <person name="Noordeloos M.E."/>
            <person name="Ohm R.A."/>
            <person name="Ortiz-Santana B."/>
            <person name="Ovrebo C."/>
            <person name="Racz N."/>
            <person name="Riley R."/>
            <person name="Savchenko A."/>
            <person name="Shiryaev A."/>
            <person name="Soop K."/>
            <person name="Spirin V."/>
            <person name="Szebenyi C."/>
            <person name="Tomsovsky M."/>
            <person name="Tulloss R.E."/>
            <person name="Uehling J."/>
            <person name="Grigoriev I.V."/>
            <person name="Vagvolgyi C."/>
            <person name="Papp T."/>
            <person name="Martin F.M."/>
            <person name="Miettinen O."/>
            <person name="Hibbett D.S."/>
            <person name="Nagy L.G."/>
        </authorList>
    </citation>
    <scope>NUCLEOTIDE SEQUENCE [LARGE SCALE GENOMIC DNA]</scope>
    <source>
        <strain evidence="1 2">NL-1719</strain>
    </source>
</reference>
<protein>
    <submittedName>
        <fullName evidence="1">Uncharacterized protein</fullName>
    </submittedName>
</protein>
<sequence>MADNYSQFSDSELSPEELSSRFPKFPYWIGAAPTHPLINPMHMPYAVASQAAGTAPPKQVSVPHNTGATGPRGIRSLLRLPVDIIFGDAKDRICAHADVVPESTQLTYKLSGSRARDEPVLLSGDDDWEDAKQRLIGKITRSRGADMLMEIHIPTPPAAAPTTPATPNTTGPVNELRQLKERLFCQQHSRHCYVHPTSFEHINLDVFKLTLWARKISQGEATLDRPPTCSSFDFSPKRATRSRRAGASSTLPPIHVHLPPYPSAPHPAPASTQRDVIDLSRNPNASPDDTEYPPIDDAVYLIHSMASFFDLPQYIPALHAAGVETVDNVCFLSPTVFTDIVGIPDFLVGPLISQSLTLVRETRKGKGPAAAVKEEFYDEMDE</sequence>
<evidence type="ECO:0000313" key="1">
    <source>
        <dbReference type="EMBL" id="TFK68636.1"/>
    </source>
</evidence>